<dbReference type="Gene3D" id="2.160.10.10">
    <property type="entry name" value="Hexapeptide repeat proteins"/>
    <property type="match status" value="1"/>
</dbReference>
<dbReference type="EC" id="2.7.7.13" evidence="3"/>
<keyword evidence="4" id="KW-0808">Transferase</keyword>
<dbReference type="SUPFAM" id="SSF51161">
    <property type="entry name" value="Trimeric LpxA-like enzymes"/>
    <property type="match status" value="1"/>
</dbReference>
<evidence type="ECO:0000313" key="8">
    <source>
        <dbReference type="EMBL" id="ODV91522.1"/>
    </source>
</evidence>
<dbReference type="PROSITE" id="PS00101">
    <property type="entry name" value="HEXAPEP_TRANSFERASES"/>
    <property type="match status" value="1"/>
</dbReference>
<feature type="domain" description="Nucleotidyl transferase" evidence="6">
    <location>
        <begin position="4"/>
        <end position="201"/>
    </location>
</feature>
<comment type="catalytic activity">
    <reaction evidence="5">
        <text>alpha-D-mannose 1-phosphate + GTP + H(+) = GDP-alpha-D-mannose + diphosphate</text>
        <dbReference type="Rhea" id="RHEA:15229"/>
        <dbReference type="ChEBI" id="CHEBI:15378"/>
        <dbReference type="ChEBI" id="CHEBI:33019"/>
        <dbReference type="ChEBI" id="CHEBI:37565"/>
        <dbReference type="ChEBI" id="CHEBI:57527"/>
        <dbReference type="ChEBI" id="CHEBI:58409"/>
        <dbReference type="EC" id="2.7.7.13"/>
    </reaction>
</comment>
<comment type="similarity">
    <text evidence="2">Belongs to the transferase hexapeptide repeat family.</text>
</comment>
<name>A0A1E4TID7_9ASCO</name>
<dbReference type="AlphaFoldDB" id="A0A1E4TID7"/>
<dbReference type="SUPFAM" id="SSF53448">
    <property type="entry name" value="Nucleotide-diphospho-sugar transferases"/>
    <property type="match status" value="1"/>
</dbReference>
<keyword evidence="9" id="KW-1185">Reference proteome</keyword>
<evidence type="ECO:0000259" key="6">
    <source>
        <dbReference type="Pfam" id="PF00483"/>
    </source>
</evidence>
<dbReference type="Proteomes" id="UP000095023">
    <property type="component" value="Unassembled WGS sequence"/>
</dbReference>
<comment type="pathway">
    <text evidence="1">Nucleotide-sugar biosynthesis; GDP-alpha-D-mannose biosynthesis; GDP-alpha-D-mannose from alpha-D-mannose 1-phosphate (GTP route): step 1/1.</text>
</comment>
<dbReference type="GO" id="GO:0004475">
    <property type="term" value="F:mannose-1-phosphate guanylyltransferase (GTP) activity"/>
    <property type="evidence" value="ECO:0007669"/>
    <property type="project" value="UniProtKB-EC"/>
</dbReference>
<dbReference type="InterPro" id="IPR018357">
    <property type="entry name" value="Hexapep_transf_CS"/>
</dbReference>
<evidence type="ECO:0000256" key="2">
    <source>
        <dbReference type="ARBA" id="ARBA00007274"/>
    </source>
</evidence>
<organism evidence="8 9">
    <name type="scientific">Tortispora caseinolytica NRRL Y-17796</name>
    <dbReference type="NCBI Taxonomy" id="767744"/>
    <lineage>
        <taxon>Eukaryota</taxon>
        <taxon>Fungi</taxon>
        <taxon>Dikarya</taxon>
        <taxon>Ascomycota</taxon>
        <taxon>Saccharomycotina</taxon>
        <taxon>Trigonopsidomycetes</taxon>
        <taxon>Trigonopsidales</taxon>
        <taxon>Trigonopsidaceae</taxon>
        <taxon>Tortispora</taxon>
    </lineage>
</organism>
<feature type="domain" description="Mannose-1-phosphate guanyltransferase C-terminal" evidence="7">
    <location>
        <begin position="280"/>
        <end position="408"/>
    </location>
</feature>
<evidence type="ECO:0000256" key="4">
    <source>
        <dbReference type="ARBA" id="ARBA00022679"/>
    </source>
</evidence>
<dbReference type="InterPro" id="IPR056729">
    <property type="entry name" value="GMPPB_C"/>
</dbReference>
<reference evidence="9" key="1">
    <citation type="submission" date="2016-02" db="EMBL/GenBank/DDBJ databases">
        <title>Comparative genomics of biotechnologically important yeasts.</title>
        <authorList>
            <consortium name="DOE Joint Genome Institute"/>
            <person name="Riley R."/>
            <person name="Haridas S."/>
            <person name="Wolfe K.H."/>
            <person name="Lopes M.R."/>
            <person name="Hittinger C.T."/>
            <person name="Goker M."/>
            <person name="Salamov A."/>
            <person name="Wisecaver J."/>
            <person name="Long T.M."/>
            <person name="Aerts A.L."/>
            <person name="Barry K."/>
            <person name="Choi C."/>
            <person name="Clum A."/>
            <person name="Coughlan A.Y."/>
            <person name="Deshpande S."/>
            <person name="Douglass A.P."/>
            <person name="Hanson S.J."/>
            <person name="Klenk H.-P."/>
            <person name="Labutti K."/>
            <person name="Lapidus A."/>
            <person name="Lindquist E."/>
            <person name="Lipzen A."/>
            <person name="Meier-Kolthoff J.P."/>
            <person name="Ohm R.A."/>
            <person name="Otillar R.P."/>
            <person name="Pangilinan J."/>
            <person name="Peng Y."/>
            <person name="Rokas A."/>
            <person name="Rosa C.A."/>
            <person name="Scheuner C."/>
            <person name="Sibirny A.A."/>
            <person name="Slot J.C."/>
            <person name="Stielow J.B."/>
            <person name="Sun H."/>
            <person name="Kurtzman C.P."/>
            <person name="Blackwell M."/>
            <person name="Jeffries T.W."/>
            <person name="Grigoriev I.V."/>
        </authorList>
    </citation>
    <scope>NUCLEOTIDE SEQUENCE [LARGE SCALE GENOMIC DNA]</scope>
    <source>
        <strain evidence="9">NRRL Y-17796</strain>
    </source>
</reference>
<dbReference type="InterPro" id="IPR029044">
    <property type="entry name" value="Nucleotide-diphossugar_trans"/>
</dbReference>
<sequence length="410" mass="45135">MAEKAVILVGGGTRGTRFRPLSLDIPKVLFPVAGKPMLSHILVAISKVSTVKEVLLIGFFDDYVFRDFLADASSEFTQFSVKYLREYTALGTAGGMYHFRDVVLRNDPKKFFVIHADICCSFPLLEIQELAAEKQAGAVIMGTRVPYDDVRNFGAIVADEKGAVVHYVQNPESRISNLINGGIYLFDSSIFDVIREAQKEKFEKSYEEPVSPNPDDNKQILTLEQDILGRLAEHGSLYVYETKAFWRQIKAAGAAVAANKLYLQSMYQRDPSCLTSGDNIVPPVYVDPTAFVDPTAKIGPYVSIGPRSRVGPGARVKNAIVLEDCEIKRDSCTLNAILARGTRVGAWARVEGTPIPDDSHDTTVVMNGLKVQATTILSTDVTVGDEVRVCNCVVLPHKEIKVDVNNEVIM</sequence>
<evidence type="ECO:0000313" key="9">
    <source>
        <dbReference type="Proteomes" id="UP000095023"/>
    </source>
</evidence>
<dbReference type="CDD" id="cd06428">
    <property type="entry name" value="M1P_guanylylT_A_like_N"/>
    <property type="match status" value="1"/>
</dbReference>
<dbReference type="InterPro" id="IPR050486">
    <property type="entry name" value="Mannose-1P_guanyltransferase"/>
</dbReference>
<dbReference type="Pfam" id="PF00483">
    <property type="entry name" value="NTP_transferase"/>
    <property type="match status" value="1"/>
</dbReference>
<evidence type="ECO:0000256" key="3">
    <source>
        <dbReference type="ARBA" id="ARBA00012387"/>
    </source>
</evidence>
<dbReference type="InterPro" id="IPR011004">
    <property type="entry name" value="Trimer_LpxA-like_sf"/>
</dbReference>
<accession>A0A1E4TID7</accession>
<evidence type="ECO:0000256" key="5">
    <source>
        <dbReference type="ARBA" id="ARBA00047343"/>
    </source>
</evidence>
<evidence type="ECO:0000259" key="7">
    <source>
        <dbReference type="Pfam" id="PF25087"/>
    </source>
</evidence>
<dbReference type="EMBL" id="KV453841">
    <property type="protein sequence ID" value="ODV91522.1"/>
    <property type="molecule type" value="Genomic_DNA"/>
</dbReference>
<proteinExistence type="inferred from homology"/>
<dbReference type="Pfam" id="PF25087">
    <property type="entry name" value="GMPPB_C"/>
    <property type="match status" value="1"/>
</dbReference>
<dbReference type="Gene3D" id="3.90.550.10">
    <property type="entry name" value="Spore Coat Polysaccharide Biosynthesis Protein SpsA, Chain A"/>
    <property type="match status" value="1"/>
</dbReference>
<dbReference type="InterPro" id="IPR005835">
    <property type="entry name" value="NTP_transferase_dom"/>
</dbReference>
<gene>
    <name evidence="8" type="ORF">CANCADRAFT_55378</name>
</gene>
<evidence type="ECO:0000256" key="1">
    <source>
        <dbReference type="ARBA" id="ARBA00004823"/>
    </source>
</evidence>
<dbReference type="OrthoDB" id="285674at2759"/>
<dbReference type="PANTHER" id="PTHR22572">
    <property type="entry name" value="SUGAR-1-PHOSPHATE GUANYL TRANSFERASE"/>
    <property type="match status" value="1"/>
</dbReference>
<protein>
    <recommendedName>
        <fullName evidence="3">mannose-1-phosphate guanylyltransferase</fullName>
        <ecNumber evidence="3">2.7.7.13</ecNumber>
    </recommendedName>
</protein>